<evidence type="ECO:0000256" key="1">
    <source>
        <dbReference type="ARBA" id="ARBA00022679"/>
    </source>
</evidence>
<sequence length="174" mass="18805">MHSPFVPPLLTQDASPTHHGEALLRLAHTLRTMMQAGSVPQLLDSKHLGLLCQGRHSPSQGVVADAARGLGARVAWVPPMGLEVGSGPQAHEATRLLGRFYDALDCEGLPAEWVHSLRRDSGIPVYEGLGRRDHPLAQLLPHLDRDQAQGPGAPAHDEDGHRLLLQAMLVHTLL</sequence>
<evidence type="ECO:0008006" key="4">
    <source>
        <dbReference type="Google" id="ProtNLM"/>
    </source>
</evidence>
<evidence type="ECO:0000313" key="3">
    <source>
        <dbReference type="Proteomes" id="UP001293718"/>
    </source>
</evidence>
<accession>A0ABU5ICE5</accession>
<name>A0ABU5ICE5_9BURK</name>
<keyword evidence="3" id="KW-1185">Reference proteome</keyword>
<protein>
    <recommendedName>
        <fullName evidence="4">Ornithine carbamoyltransferase</fullName>
    </recommendedName>
</protein>
<proteinExistence type="predicted"/>
<gene>
    <name evidence="2" type="ORF">SM757_09370</name>
</gene>
<organism evidence="2 3">
    <name type="scientific">Azohydromonas lata</name>
    <dbReference type="NCBI Taxonomy" id="45677"/>
    <lineage>
        <taxon>Bacteria</taxon>
        <taxon>Pseudomonadati</taxon>
        <taxon>Pseudomonadota</taxon>
        <taxon>Betaproteobacteria</taxon>
        <taxon>Burkholderiales</taxon>
        <taxon>Sphaerotilaceae</taxon>
        <taxon>Azohydromonas</taxon>
    </lineage>
</organism>
<dbReference type="Proteomes" id="UP001293718">
    <property type="component" value="Unassembled WGS sequence"/>
</dbReference>
<dbReference type="EMBL" id="JAXOJX010000011">
    <property type="protein sequence ID" value="MDZ5456782.1"/>
    <property type="molecule type" value="Genomic_DNA"/>
</dbReference>
<dbReference type="RefSeq" id="WP_322465218.1">
    <property type="nucleotide sequence ID" value="NZ_JAXOJX010000011.1"/>
</dbReference>
<dbReference type="Gene3D" id="3.40.50.1370">
    <property type="entry name" value="Aspartate/ornithine carbamoyltransferase"/>
    <property type="match status" value="1"/>
</dbReference>
<reference evidence="2 3" key="1">
    <citation type="submission" date="2023-11" db="EMBL/GenBank/DDBJ databases">
        <title>Draft genome of Azohydromonas lata strain H1 (DSM1123), a polyhydroxyalkanoate producer.</title>
        <authorList>
            <person name="Traversa D."/>
            <person name="D'Addabbo P."/>
            <person name="Pazzani C."/>
            <person name="Manzari C."/>
            <person name="Chiara M."/>
            <person name="Scrascia M."/>
        </authorList>
    </citation>
    <scope>NUCLEOTIDE SEQUENCE [LARGE SCALE GENOMIC DNA]</scope>
    <source>
        <strain evidence="2 3">H1</strain>
    </source>
</reference>
<comment type="caution">
    <text evidence="2">The sequence shown here is derived from an EMBL/GenBank/DDBJ whole genome shotgun (WGS) entry which is preliminary data.</text>
</comment>
<keyword evidence="1" id="KW-0808">Transferase</keyword>
<dbReference type="SUPFAM" id="SSF53671">
    <property type="entry name" value="Aspartate/ornithine carbamoyltransferase"/>
    <property type="match status" value="1"/>
</dbReference>
<evidence type="ECO:0000313" key="2">
    <source>
        <dbReference type="EMBL" id="MDZ5456782.1"/>
    </source>
</evidence>
<dbReference type="InterPro" id="IPR036901">
    <property type="entry name" value="Asp/Orn_carbamoylTrfase_sf"/>
</dbReference>